<accession>A0AC34R1J4</accession>
<proteinExistence type="predicted"/>
<evidence type="ECO:0000313" key="2">
    <source>
        <dbReference type="WBParaSite" id="JU765_v2.g2408.t1"/>
    </source>
</evidence>
<evidence type="ECO:0000313" key="1">
    <source>
        <dbReference type="Proteomes" id="UP000887576"/>
    </source>
</evidence>
<reference evidence="2" key="1">
    <citation type="submission" date="2022-11" db="UniProtKB">
        <authorList>
            <consortium name="WormBaseParasite"/>
        </authorList>
    </citation>
    <scope>IDENTIFICATION</scope>
</reference>
<protein>
    <submittedName>
        <fullName evidence="2">Uncharacterized protein</fullName>
    </submittedName>
</protein>
<dbReference type="WBParaSite" id="JU765_v2.g2408.t1">
    <property type="protein sequence ID" value="JU765_v2.g2408.t1"/>
    <property type="gene ID" value="JU765_v2.g2408"/>
</dbReference>
<name>A0AC34R1J4_9BILA</name>
<sequence length="107" mass="12481">MNKAQVLRAYEILQLAVAEKAGAEAVVKYKECLLKRISKPYDRKTKEYKRMEAALSPEEMDLITANHGDNLTEEDKKKFRDDLMKLYRKTIEKLEKFSDKFGAFMNA</sequence>
<dbReference type="Proteomes" id="UP000887576">
    <property type="component" value="Unplaced"/>
</dbReference>
<organism evidence="1 2">
    <name type="scientific">Panagrolaimus sp. JU765</name>
    <dbReference type="NCBI Taxonomy" id="591449"/>
    <lineage>
        <taxon>Eukaryota</taxon>
        <taxon>Metazoa</taxon>
        <taxon>Ecdysozoa</taxon>
        <taxon>Nematoda</taxon>
        <taxon>Chromadorea</taxon>
        <taxon>Rhabditida</taxon>
        <taxon>Tylenchina</taxon>
        <taxon>Panagrolaimomorpha</taxon>
        <taxon>Panagrolaimoidea</taxon>
        <taxon>Panagrolaimidae</taxon>
        <taxon>Panagrolaimus</taxon>
    </lineage>
</organism>